<evidence type="ECO:0000259" key="2">
    <source>
        <dbReference type="PROSITE" id="PS50119"/>
    </source>
</evidence>
<feature type="domain" description="TLDc" evidence="3">
    <location>
        <begin position="360"/>
        <end position="530"/>
    </location>
</feature>
<keyword evidence="1" id="KW-0863">Zinc-finger</keyword>
<evidence type="ECO:0000313" key="5">
    <source>
        <dbReference type="Proteomes" id="UP000039865"/>
    </source>
</evidence>
<accession>A0A077ZU05</accession>
<dbReference type="PANTHER" id="PTHR23354">
    <property type="entry name" value="NUCLEOLAR PROTEIN 7/ESTROGEN RECEPTOR COACTIVATOR-RELATED"/>
    <property type="match status" value="1"/>
</dbReference>
<dbReference type="InterPro" id="IPR006571">
    <property type="entry name" value="TLDc_dom"/>
</dbReference>
<dbReference type="SMART" id="SM00584">
    <property type="entry name" value="TLDc"/>
    <property type="match status" value="1"/>
</dbReference>
<dbReference type="SUPFAM" id="SSF57845">
    <property type="entry name" value="B-box zinc-binding domain"/>
    <property type="match status" value="1"/>
</dbReference>
<dbReference type="InterPro" id="IPR000315">
    <property type="entry name" value="Znf_B-box"/>
</dbReference>
<feature type="domain" description="B box-type" evidence="2">
    <location>
        <begin position="87"/>
        <end position="116"/>
    </location>
</feature>
<dbReference type="EMBL" id="CCKQ01002288">
    <property type="protein sequence ID" value="CDW73378.1"/>
    <property type="molecule type" value="Genomic_DNA"/>
</dbReference>
<evidence type="ECO:0000259" key="3">
    <source>
        <dbReference type="PROSITE" id="PS51886"/>
    </source>
</evidence>
<proteinExistence type="predicted"/>
<dbReference type="PANTHER" id="PTHR23354:SF122">
    <property type="entry name" value="GTPASE-ACTIVATING PROTEIN SKYWALKER"/>
    <property type="match status" value="1"/>
</dbReference>
<protein>
    <submittedName>
        <fullName evidence="4">Tldc domain-containing protein</fullName>
    </submittedName>
</protein>
<dbReference type="InParanoid" id="A0A077ZU05"/>
<keyword evidence="1" id="KW-0862">Zinc</keyword>
<dbReference type="OrthoDB" id="2378640at2759"/>
<dbReference type="AlphaFoldDB" id="A0A077ZU05"/>
<sequence>MQQISCDIYTCFGCKKLYNIDNRKPLELPCEDIICQQCYNSQRDQVQNQQIQCPYDNTHLCAIDHPVTENKFLLRNLRQQNFYLINCDEHLENQAQIYCKLRNKIICTSCMLVNPHLKCPQDGETHFAFDRKLLENSFEKVLPLFYDEIESINNLIHNANAFVFKERGFNVNEIEKMINKSCQILQLSPINDQIKTSLRERTDVLNFITNFTPRNKQSMTFSSQKINVLYNQLFSLFQFLLNRKEKAENVNQLDLRVIILQAILNSDNLMIASDNAFRQINQINNEGQQQVLVQSQEEIRAISIQNQLIELKVSVGALQQSQIDNLANQFNQLQARLDFNDTLLAKSIKPEIEKSFIFRRLVDSQLDAKYYPKLFKIPGKCNLIYKGSRDGFKVANFHSKCDNQGPTISFIQSEHVQIFGGYTSISWTSHNSYHKDDEAFVFSLTKNTLHKQYQRFDQAVRHYKDYSIVFGGGCDIYISNDCNINQSSNSNLGHTYMAPQGFKKDDQFCKDYLAGSYNFKVIEIEVYSVTI</sequence>
<reference evidence="4 5" key="1">
    <citation type="submission" date="2014-06" db="EMBL/GenBank/DDBJ databases">
        <authorList>
            <person name="Swart Estienne"/>
        </authorList>
    </citation>
    <scope>NUCLEOTIDE SEQUENCE [LARGE SCALE GENOMIC DNA]</scope>
    <source>
        <strain evidence="4 5">130c</strain>
    </source>
</reference>
<organism evidence="4 5">
    <name type="scientific">Stylonychia lemnae</name>
    <name type="common">Ciliate</name>
    <dbReference type="NCBI Taxonomy" id="5949"/>
    <lineage>
        <taxon>Eukaryota</taxon>
        <taxon>Sar</taxon>
        <taxon>Alveolata</taxon>
        <taxon>Ciliophora</taxon>
        <taxon>Intramacronucleata</taxon>
        <taxon>Spirotrichea</taxon>
        <taxon>Stichotrichia</taxon>
        <taxon>Sporadotrichida</taxon>
        <taxon>Oxytrichidae</taxon>
        <taxon>Stylonychinae</taxon>
        <taxon>Stylonychia</taxon>
    </lineage>
</organism>
<dbReference type="PROSITE" id="PS51886">
    <property type="entry name" value="TLDC"/>
    <property type="match status" value="1"/>
</dbReference>
<dbReference type="GO" id="GO:0008270">
    <property type="term" value="F:zinc ion binding"/>
    <property type="evidence" value="ECO:0007669"/>
    <property type="project" value="UniProtKB-KW"/>
</dbReference>
<gene>
    <name evidence="4" type="primary">Contig9622.g10287</name>
    <name evidence="4" type="ORF">STYLEM_2354</name>
</gene>
<dbReference type="PROSITE" id="PS50119">
    <property type="entry name" value="ZF_BBOX"/>
    <property type="match status" value="1"/>
</dbReference>
<name>A0A077ZU05_STYLE</name>
<evidence type="ECO:0000313" key="4">
    <source>
        <dbReference type="EMBL" id="CDW73378.1"/>
    </source>
</evidence>
<evidence type="ECO:0000256" key="1">
    <source>
        <dbReference type="PROSITE-ProRule" id="PRU00024"/>
    </source>
</evidence>
<keyword evidence="1" id="KW-0479">Metal-binding</keyword>
<dbReference type="Proteomes" id="UP000039865">
    <property type="component" value="Unassembled WGS sequence"/>
</dbReference>
<keyword evidence="5" id="KW-1185">Reference proteome</keyword>
<dbReference type="Pfam" id="PF07534">
    <property type="entry name" value="TLD"/>
    <property type="match status" value="1"/>
</dbReference>